<protein>
    <recommendedName>
        <fullName evidence="3">7 transmembrane helices usually fused to an inactive transglutaminase domain-containing protein</fullName>
    </recommendedName>
</protein>
<accession>K1ZJC3</accession>
<reference evidence="4" key="1">
    <citation type="journal article" date="2012" name="Science">
        <title>Fermentation, hydrogen, and sulfur metabolism in multiple uncultivated bacterial phyla.</title>
        <authorList>
            <person name="Wrighton K.C."/>
            <person name="Thomas B.C."/>
            <person name="Sharon I."/>
            <person name="Miller C.S."/>
            <person name="Castelle C.J."/>
            <person name="VerBerkmoes N.C."/>
            <person name="Wilkins M.J."/>
            <person name="Hettich R.L."/>
            <person name="Lipton M.S."/>
            <person name="Williams K.H."/>
            <person name="Long P.E."/>
            <person name="Banfield J.F."/>
        </authorList>
    </citation>
    <scope>NUCLEOTIDE SEQUENCE [LARGE SCALE GENOMIC DNA]</scope>
</reference>
<gene>
    <name evidence="4" type="ORF">ACD_71C00111G0003</name>
</gene>
<evidence type="ECO:0000256" key="1">
    <source>
        <dbReference type="SAM" id="Phobius"/>
    </source>
</evidence>
<keyword evidence="1" id="KW-1133">Transmembrane helix</keyword>
<dbReference type="EMBL" id="AMFJ01028842">
    <property type="protein sequence ID" value="EKD44528.1"/>
    <property type="molecule type" value="Genomic_DNA"/>
</dbReference>
<feature type="transmembrane region" description="Helical" evidence="1">
    <location>
        <begin position="404"/>
        <end position="422"/>
    </location>
</feature>
<feature type="signal peptide" evidence="2">
    <location>
        <begin position="1"/>
        <end position="19"/>
    </location>
</feature>
<comment type="caution">
    <text evidence="4">The sequence shown here is derived from an EMBL/GenBank/DDBJ whole genome shotgun (WGS) entry which is preliminary data.</text>
</comment>
<feature type="transmembrane region" description="Helical" evidence="1">
    <location>
        <begin position="317"/>
        <end position="336"/>
    </location>
</feature>
<feature type="chain" id="PRO_5017314211" description="7 transmembrane helices usually fused to an inactive transglutaminase domain-containing protein" evidence="2">
    <location>
        <begin position="20"/>
        <end position="502"/>
    </location>
</feature>
<dbReference type="AlphaFoldDB" id="K1ZJC3"/>
<dbReference type="InterPro" id="IPR025840">
    <property type="entry name" value="7TM_transglut"/>
</dbReference>
<dbReference type="Pfam" id="PF14402">
    <property type="entry name" value="7TM_transglut"/>
    <property type="match status" value="1"/>
</dbReference>
<feature type="transmembrane region" description="Helical" evidence="1">
    <location>
        <begin position="342"/>
        <end position="360"/>
    </location>
</feature>
<keyword evidence="2" id="KW-0732">Signal</keyword>
<name>K1ZJC3_9BACT</name>
<evidence type="ECO:0000256" key="2">
    <source>
        <dbReference type="SAM" id="SignalP"/>
    </source>
</evidence>
<feature type="domain" description="7 transmembrane helices usually fused to an inactive transglutaminase" evidence="3">
    <location>
        <begin position="296"/>
        <end position="494"/>
    </location>
</feature>
<sequence length="502" mass="57887">MRKYILLFILLFSPIFVFAQTGDTTQTGVITPQYAGICSDFYQIIWPAQVKVGSSHEYIISTWSGWDISGNVIYTLRRDGAIIEIIKDRSKYLRYFTTPWEISIEASIVNTPISCEGNIIKKVRVYESTLMYIGDDLSLIKTGIADILEKKDILLEGSMDKTILSQNDESQVVWNSIDQSDTFVIGSKDILGFFSNIIKFQKIKPINFTKKKIYIISGFSKPFLSKIIASSLSQIGATRVFLISENQFYSIVTRLSTGEKEDISIGQELSYEKWNTVYSLNGFIEFLAYAWFSYQLLAILLSVTFIVLVLNFLKQIVGFNVFGIYYPVLFALTIVSLGFSTAFMFISIGFISIIAINLFSKKVHLLLHAKRALLVSIYILLLLLILWVDNFFEFSFIDYSNFDNPLVIFPLFITIILSDKIFQEDINMFGKSWIFDILQYGIIAFTIYVLFEYKTLQYFLISYPDVIILVVIMNIVVGRYMWLQVFEYFRFAPLLRKLDEEE</sequence>
<feature type="transmembrane region" description="Helical" evidence="1">
    <location>
        <begin position="372"/>
        <end position="392"/>
    </location>
</feature>
<evidence type="ECO:0000313" key="4">
    <source>
        <dbReference type="EMBL" id="EKD44528.1"/>
    </source>
</evidence>
<proteinExistence type="predicted"/>
<evidence type="ECO:0000259" key="3">
    <source>
        <dbReference type="Pfam" id="PF14402"/>
    </source>
</evidence>
<feature type="transmembrane region" description="Helical" evidence="1">
    <location>
        <begin position="457"/>
        <end position="477"/>
    </location>
</feature>
<feature type="transmembrane region" description="Helical" evidence="1">
    <location>
        <begin position="286"/>
        <end position="310"/>
    </location>
</feature>
<feature type="transmembrane region" description="Helical" evidence="1">
    <location>
        <begin position="434"/>
        <end position="451"/>
    </location>
</feature>
<organism evidence="4">
    <name type="scientific">uncultured bacterium</name>
    <name type="common">gcode 4</name>
    <dbReference type="NCBI Taxonomy" id="1234023"/>
    <lineage>
        <taxon>Bacteria</taxon>
        <taxon>environmental samples</taxon>
    </lineage>
</organism>
<keyword evidence="1" id="KW-0472">Membrane</keyword>
<keyword evidence="1" id="KW-0812">Transmembrane</keyword>